<comment type="caution">
    <text evidence="1">The sequence shown here is derived from an EMBL/GenBank/DDBJ whole genome shotgun (WGS) entry which is preliminary data.</text>
</comment>
<evidence type="ECO:0000313" key="2">
    <source>
        <dbReference type="Proteomes" id="UP001259982"/>
    </source>
</evidence>
<keyword evidence="2" id="KW-1185">Reference proteome</keyword>
<dbReference type="RefSeq" id="WP_311658804.1">
    <property type="nucleotide sequence ID" value="NZ_JAVRHY010000006.1"/>
</dbReference>
<gene>
    <name evidence="1" type="ORF">RM531_09135</name>
</gene>
<accession>A0ABU3B849</accession>
<protein>
    <submittedName>
        <fullName evidence="1">Uncharacterized protein</fullName>
    </submittedName>
</protein>
<dbReference type="Proteomes" id="UP001259982">
    <property type="component" value="Unassembled WGS sequence"/>
</dbReference>
<evidence type="ECO:0000313" key="1">
    <source>
        <dbReference type="EMBL" id="MDT0618641.1"/>
    </source>
</evidence>
<organism evidence="1 2">
    <name type="scientific">Spectribacter acetivorans</name>
    <dbReference type="NCBI Taxonomy" id="3075603"/>
    <lineage>
        <taxon>Bacteria</taxon>
        <taxon>Pseudomonadati</taxon>
        <taxon>Pseudomonadota</taxon>
        <taxon>Gammaproteobacteria</taxon>
        <taxon>Salinisphaerales</taxon>
        <taxon>Salinisphaeraceae</taxon>
        <taxon>Spectribacter</taxon>
    </lineage>
</organism>
<reference evidence="1 2" key="1">
    <citation type="submission" date="2023-09" db="EMBL/GenBank/DDBJ databases">
        <authorList>
            <person name="Rey-Velasco X."/>
        </authorList>
    </citation>
    <scope>NUCLEOTIDE SEQUENCE [LARGE SCALE GENOMIC DNA]</scope>
    <source>
        <strain evidence="1 2">P385</strain>
    </source>
</reference>
<name>A0ABU3B849_9GAMM</name>
<proteinExistence type="predicted"/>
<dbReference type="EMBL" id="JAVRHY010000006">
    <property type="protein sequence ID" value="MDT0618641.1"/>
    <property type="molecule type" value="Genomic_DNA"/>
</dbReference>
<sequence>MKELISARNRFLVIFTAAFSAILCYGAYQAYLGYQEKVEQQLAINDEMRQFRKNFQALQSVGADWRERLPQLDEGTDVLTLFRMLGIKESGLTGFPDKARILEAERAEQGDVDIGAVNVCLATQSRMFELTAGNVGLLYQGLEKLMAKPFVTAESIEVAYDGKQPRAEIDRFCLYLRDPLVEAT</sequence>